<dbReference type="Proteomes" id="UP000696280">
    <property type="component" value="Unassembled WGS sequence"/>
</dbReference>
<dbReference type="CDD" id="cd18186">
    <property type="entry name" value="BTB_POZ_ZBTB_KLHL-like"/>
    <property type="match status" value="1"/>
</dbReference>
<accession>A0A9N9LB40</accession>
<evidence type="ECO:0000313" key="2">
    <source>
        <dbReference type="EMBL" id="CAG8961801.1"/>
    </source>
</evidence>
<comment type="caution">
    <text evidence="2">The sequence shown here is derived from an EMBL/GenBank/DDBJ whole genome shotgun (WGS) entry which is preliminary data.</text>
</comment>
<dbReference type="InterPro" id="IPR000210">
    <property type="entry name" value="BTB/POZ_dom"/>
</dbReference>
<dbReference type="SUPFAM" id="SSF54695">
    <property type="entry name" value="POZ domain"/>
    <property type="match status" value="1"/>
</dbReference>
<dbReference type="InterPro" id="IPR011333">
    <property type="entry name" value="SKP1/BTB/POZ_sf"/>
</dbReference>
<gene>
    <name evidence="2" type="ORF">HYFRA_00013977</name>
</gene>
<dbReference type="SMART" id="SM00225">
    <property type="entry name" value="BTB"/>
    <property type="match status" value="1"/>
</dbReference>
<sequence length="232" mass="26867">MDTEFNDAISIVTFKVGSKGAHEKFHVHKEVACNNSPVFAAAFNGNFAEGGTLEYTLDDIEPAIFKLLMKWINTTRESYLKQCKDKADPIHEDYKNHFLYKENLLLVKLWILGERLLMPALQNAAIDALEEIVNNAFYTLSHHYKYVYEHTLPGSALRRYVVEQLIVYFVAEDWLENLRTHFPPDMLFDIFKSYKTRFPLLRSKDHPPNQTLINTKEFHVPVEGVNQGKEAS</sequence>
<dbReference type="Gene3D" id="3.30.710.10">
    <property type="entry name" value="Potassium Channel Kv1.1, Chain A"/>
    <property type="match status" value="1"/>
</dbReference>
<dbReference type="AlphaFoldDB" id="A0A9N9LB40"/>
<dbReference type="PANTHER" id="PTHR47843">
    <property type="entry name" value="BTB DOMAIN-CONTAINING PROTEIN-RELATED"/>
    <property type="match status" value="1"/>
</dbReference>
<evidence type="ECO:0000259" key="1">
    <source>
        <dbReference type="PROSITE" id="PS50097"/>
    </source>
</evidence>
<feature type="domain" description="BTB" evidence="1">
    <location>
        <begin position="10"/>
        <end position="81"/>
    </location>
</feature>
<keyword evidence="3" id="KW-1185">Reference proteome</keyword>
<protein>
    <recommendedName>
        <fullName evidence="1">BTB domain-containing protein</fullName>
    </recommendedName>
</protein>
<reference evidence="2" key="1">
    <citation type="submission" date="2021-07" db="EMBL/GenBank/DDBJ databases">
        <authorList>
            <person name="Durling M."/>
        </authorList>
    </citation>
    <scope>NUCLEOTIDE SEQUENCE</scope>
</reference>
<dbReference type="EMBL" id="CAJVRL010000116">
    <property type="protein sequence ID" value="CAG8961801.1"/>
    <property type="molecule type" value="Genomic_DNA"/>
</dbReference>
<organism evidence="2 3">
    <name type="scientific">Hymenoscyphus fraxineus</name>
    <dbReference type="NCBI Taxonomy" id="746836"/>
    <lineage>
        <taxon>Eukaryota</taxon>
        <taxon>Fungi</taxon>
        <taxon>Dikarya</taxon>
        <taxon>Ascomycota</taxon>
        <taxon>Pezizomycotina</taxon>
        <taxon>Leotiomycetes</taxon>
        <taxon>Helotiales</taxon>
        <taxon>Helotiaceae</taxon>
        <taxon>Hymenoscyphus</taxon>
    </lineage>
</organism>
<dbReference type="Pfam" id="PF00651">
    <property type="entry name" value="BTB"/>
    <property type="match status" value="1"/>
</dbReference>
<evidence type="ECO:0000313" key="3">
    <source>
        <dbReference type="Proteomes" id="UP000696280"/>
    </source>
</evidence>
<dbReference type="PANTHER" id="PTHR47843:SF2">
    <property type="entry name" value="BTB DOMAIN-CONTAINING PROTEIN"/>
    <property type="match status" value="1"/>
</dbReference>
<dbReference type="OrthoDB" id="194443at2759"/>
<proteinExistence type="predicted"/>
<name>A0A9N9LB40_9HELO</name>
<dbReference type="PROSITE" id="PS50097">
    <property type="entry name" value="BTB"/>
    <property type="match status" value="1"/>
</dbReference>